<evidence type="ECO:0000313" key="6">
    <source>
        <dbReference type="Proteomes" id="UP000637632"/>
    </source>
</evidence>
<dbReference type="InterPro" id="IPR010998">
    <property type="entry name" value="Integrase_recombinase_N"/>
</dbReference>
<dbReference type="PANTHER" id="PTHR30349">
    <property type="entry name" value="PHAGE INTEGRASE-RELATED"/>
    <property type="match status" value="1"/>
</dbReference>
<feature type="domain" description="Tyr recombinase" evidence="4">
    <location>
        <begin position="167"/>
        <end position="340"/>
    </location>
</feature>
<evidence type="ECO:0000313" key="5">
    <source>
        <dbReference type="EMBL" id="MBC3811367.1"/>
    </source>
</evidence>
<evidence type="ECO:0000256" key="1">
    <source>
        <dbReference type="ARBA" id="ARBA00022908"/>
    </source>
</evidence>
<dbReference type="EMBL" id="JACOFT010000002">
    <property type="protein sequence ID" value="MBC3811367.1"/>
    <property type="molecule type" value="Genomic_DNA"/>
</dbReference>
<proteinExistence type="predicted"/>
<accession>A0ABR6XEN2</accession>
<name>A0ABR6XEN2_9BURK</name>
<dbReference type="InterPro" id="IPR050090">
    <property type="entry name" value="Tyrosine_recombinase_XerCD"/>
</dbReference>
<dbReference type="Pfam" id="PF00589">
    <property type="entry name" value="Phage_integrase"/>
    <property type="match status" value="1"/>
</dbReference>
<evidence type="ECO:0000256" key="3">
    <source>
        <dbReference type="ARBA" id="ARBA00023172"/>
    </source>
</evidence>
<sequence>MASFTKTANGWRVQISIKGQRDSATHATKAQAAAWAAQRETELRNQVATGVIAGRTFEDACRRYEIDVSRHKRGHRWEALRLSALCDFVMDSQRLGDMLLSDMSSDVIGRWRDMRMRGTPEVKPVSGSTVNRILNLWSHVLTTAAKEWKWIVESPTKDVRRPKESAHRDRRPTADEIERICLYCNFNDEPISKKMQAVAVCYLFAIETAMRQGEICGLLPSHISGAVAHLPMTKNGSKRDVPLSKRALELISYLPVQSDEEPESPVFMLTADSLSTLFRKVCAACCIEDLTFHDSRHEAITRLAKKLNVLDLARMVGHKDLRMLQVYYNESAADMAARLD</sequence>
<evidence type="ECO:0000256" key="2">
    <source>
        <dbReference type="ARBA" id="ARBA00023125"/>
    </source>
</evidence>
<keyword evidence="6" id="KW-1185">Reference proteome</keyword>
<keyword evidence="3" id="KW-0233">DNA recombination</keyword>
<dbReference type="Gene3D" id="1.10.443.10">
    <property type="entry name" value="Intergrase catalytic core"/>
    <property type="match status" value="1"/>
</dbReference>
<evidence type="ECO:0000259" key="4">
    <source>
        <dbReference type="PROSITE" id="PS51898"/>
    </source>
</evidence>
<reference evidence="5 6" key="1">
    <citation type="submission" date="2020-08" db="EMBL/GenBank/DDBJ databases">
        <title>Novel species isolated from subtropical streams in China.</title>
        <authorList>
            <person name="Lu H."/>
        </authorList>
    </citation>
    <scope>NUCLEOTIDE SEQUENCE [LARGE SCALE GENOMIC DNA]</scope>
    <source>
        <strain evidence="5 6">CCTCC AB 2015119</strain>
    </source>
</reference>
<dbReference type="CDD" id="cd00796">
    <property type="entry name" value="INT_Rci_Hp1_C"/>
    <property type="match status" value="1"/>
</dbReference>
<dbReference type="SUPFAM" id="SSF56349">
    <property type="entry name" value="DNA breaking-rejoining enzymes"/>
    <property type="match status" value="1"/>
</dbReference>
<dbReference type="InterPro" id="IPR002104">
    <property type="entry name" value="Integrase_catalytic"/>
</dbReference>
<dbReference type="InterPro" id="IPR013762">
    <property type="entry name" value="Integrase-like_cat_sf"/>
</dbReference>
<organism evidence="5 6">
    <name type="scientific">Undibacterium aquatile</name>
    <dbReference type="NCBI Taxonomy" id="1537398"/>
    <lineage>
        <taxon>Bacteria</taxon>
        <taxon>Pseudomonadati</taxon>
        <taxon>Pseudomonadota</taxon>
        <taxon>Betaproteobacteria</taxon>
        <taxon>Burkholderiales</taxon>
        <taxon>Oxalobacteraceae</taxon>
        <taxon>Undibacterium</taxon>
    </lineage>
</organism>
<comment type="caution">
    <text evidence="5">The sequence shown here is derived from an EMBL/GenBank/DDBJ whole genome shotgun (WGS) entry which is preliminary data.</text>
</comment>
<protein>
    <submittedName>
        <fullName evidence="5">Site-specific integrase</fullName>
    </submittedName>
</protein>
<dbReference type="Proteomes" id="UP000637632">
    <property type="component" value="Unassembled WGS sequence"/>
</dbReference>
<keyword evidence="1" id="KW-0229">DNA integration</keyword>
<keyword evidence="2" id="KW-0238">DNA-binding</keyword>
<dbReference type="PROSITE" id="PS51898">
    <property type="entry name" value="TYR_RECOMBINASE"/>
    <property type="match status" value="1"/>
</dbReference>
<dbReference type="PANTHER" id="PTHR30349:SF94">
    <property type="entry name" value="INTEGRASE_RECOMBINASE HI_1414-RELATED"/>
    <property type="match status" value="1"/>
</dbReference>
<dbReference type="InterPro" id="IPR011010">
    <property type="entry name" value="DNA_brk_join_enz"/>
</dbReference>
<dbReference type="RefSeq" id="WP_190478613.1">
    <property type="nucleotide sequence ID" value="NZ_JACOFT010000002.1"/>
</dbReference>
<gene>
    <name evidence="5" type="ORF">H8K26_07915</name>
</gene>
<dbReference type="Gene3D" id="1.10.150.130">
    <property type="match status" value="1"/>
</dbReference>